<feature type="compositionally biased region" description="Basic and acidic residues" evidence="5">
    <location>
        <begin position="208"/>
        <end position="232"/>
    </location>
</feature>
<feature type="domain" description="SWIM-type" evidence="6">
    <location>
        <begin position="718"/>
        <end position="760"/>
    </location>
</feature>
<dbReference type="Proteomes" id="UP000235145">
    <property type="component" value="Unassembled WGS sequence"/>
</dbReference>
<dbReference type="InterPro" id="IPR006564">
    <property type="entry name" value="Znf_PMZ"/>
</dbReference>
<evidence type="ECO:0000259" key="6">
    <source>
        <dbReference type="PROSITE" id="PS50966"/>
    </source>
</evidence>
<dbReference type="AlphaFoldDB" id="A0A9R1XHZ1"/>
<keyword evidence="1" id="KW-0479">Metal-binding</keyword>
<name>A0A9R1XHZ1_LACSA</name>
<dbReference type="PANTHER" id="PTHR31973:SF190">
    <property type="entry name" value="MULE TRANSPOSASE DOMAIN-CONTAINING PROTEIN"/>
    <property type="match status" value="1"/>
</dbReference>
<sequence length="841" mass="97107">MVFAMWAIRPRGETYDITNEYERVPTMFTIKLHHGGNFTKLLNTKYVKGEVRYIDLVDIDDFSVHELDAMMLELGYSVPPVIYYHFRIPHEDLDFGLRALGNDNDVLNLAQYIGDNKVIEVYTEHGQTNLLTYFMSPKGKKSVIIKELCNDRGGDHAKLDDVVQDQGGENPKLDDVVQDQAGEHANMDDMVQDQDTEHANMDDVVQDQGEHYQPPEDENVQDHQSKHEKSADSDDLGQQLEEQYDELVDDENNVSEVEVDMTDFNLNLDKDDGCVQMDGFHNGVGTNDEHEDIEVIDNDRWDSLDEGSEDERKRRCALNNLAKEKRCSLGNVHKAIFYVGQKFKSKKGLKEKIDMHALETRRNLYYKKNDKLRLRELCRGVVPVMNSSGVVGLNTKNKSKGKELNSEKVTCSWFLHASRSNTKSPRFVRTLNDNHTCFQSRKIRACTATFISKRIMDQIDMNPWIPLRALQEQLQKDFEVGVSIDKVFRAKAIATKIVEGPLKKGFKAGLRDLLGFDGAHMKGPFLGQCLGEDSDLGSNSNFTFITDRQKGLIPAIAQLFPCAEHRYCLRHIHQNMRVKWKLKEYKDHLWRCATATTVPEFEHCMREFSDYDKEACEWLRKIPPKHWARSYFIGRAISDILLNNLCEVFNNKIIEGRDKPIIGCLEYTRQYLMKRICNVMKVMDKEKGPLTPTATTILDVNKSHASHYIARWNGGEKYQVTRAWQDQHVVDVRNNTCTCRKWELIGIPCKHAIATLYEMTKNSEDVGDIYRWVNKVYWLDTWKNAYSYNVEPIKGRIMWPKSLCPTTLIPPIHHKQPSRPNKKRKKSEDEKLSHSQRGSQS</sequence>
<dbReference type="SMART" id="SM00575">
    <property type="entry name" value="ZnF_PMZ"/>
    <property type="match status" value="1"/>
</dbReference>
<dbReference type="EMBL" id="NBSK02000004">
    <property type="protein sequence ID" value="KAJ0213339.1"/>
    <property type="molecule type" value="Genomic_DNA"/>
</dbReference>
<accession>A0A9R1XHZ1</accession>
<dbReference type="PANTHER" id="PTHR31973">
    <property type="entry name" value="POLYPROTEIN, PUTATIVE-RELATED"/>
    <property type="match status" value="1"/>
</dbReference>
<dbReference type="PROSITE" id="PS50966">
    <property type="entry name" value="ZF_SWIM"/>
    <property type="match status" value="1"/>
</dbReference>
<evidence type="ECO:0000256" key="5">
    <source>
        <dbReference type="SAM" id="MobiDB-lite"/>
    </source>
</evidence>
<reference evidence="7 8" key="1">
    <citation type="journal article" date="2017" name="Nat. Commun.">
        <title>Genome assembly with in vitro proximity ligation data and whole-genome triplication in lettuce.</title>
        <authorList>
            <person name="Reyes-Chin-Wo S."/>
            <person name="Wang Z."/>
            <person name="Yang X."/>
            <person name="Kozik A."/>
            <person name="Arikit S."/>
            <person name="Song C."/>
            <person name="Xia L."/>
            <person name="Froenicke L."/>
            <person name="Lavelle D.O."/>
            <person name="Truco M.J."/>
            <person name="Xia R."/>
            <person name="Zhu S."/>
            <person name="Xu C."/>
            <person name="Xu H."/>
            <person name="Xu X."/>
            <person name="Cox K."/>
            <person name="Korf I."/>
            <person name="Meyers B.C."/>
            <person name="Michelmore R.W."/>
        </authorList>
    </citation>
    <scope>NUCLEOTIDE SEQUENCE [LARGE SCALE GENOMIC DNA]</scope>
    <source>
        <strain evidence="8">cv. Salinas</strain>
        <tissue evidence="7">Seedlings</tissue>
    </source>
</reference>
<feature type="compositionally biased region" description="Basic residues" evidence="5">
    <location>
        <begin position="812"/>
        <end position="825"/>
    </location>
</feature>
<dbReference type="Pfam" id="PF04434">
    <property type="entry name" value="SWIM"/>
    <property type="match status" value="1"/>
</dbReference>
<gene>
    <name evidence="7" type="ORF">LSAT_V11C400157690</name>
</gene>
<evidence type="ECO:0000256" key="4">
    <source>
        <dbReference type="PROSITE-ProRule" id="PRU00325"/>
    </source>
</evidence>
<keyword evidence="2 4" id="KW-0863">Zinc-finger</keyword>
<proteinExistence type="predicted"/>
<organism evidence="7 8">
    <name type="scientific">Lactuca sativa</name>
    <name type="common">Garden lettuce</name>
    <dbReference type="NCBI Taxonomy" id="4236"/>
    <lineage>
        <taxon>Eukaryota</taxon>
        <taxon>Viridiplantae</taxon>
        <taxon>Streptophyta</taxon>
        <taxon>Embryophyta</taxon>
        <taxon>Tracheophyta</taxon>
        <taxon>Spermatophyta</taxon>
        <taxon>Magnoliopsida</taxon>
        <taxon>eudicotyledons</taxon>
        <taxon>Gunneridae</taxon>
        <taxon>Pentapetalae</taxon>
        <taxon>asterids</taxon>
        <taxon>campanulids</taxon>
        <taxon>Asterales</taxon>
        <taxon>Asteraceae</taxon>
        <taxon>Cichorioideae</taxon>
        <taxon>Cichorieae</taxon>
        <taxon>Lactucinae</taxon>
        <taxon>Lactuca</taxon>
    </lineage>
</organism>
<comment type="caution">
    <text evidence="7">The sequence shown here is derived from an EMBL/GenBank/DDBJ whole genome shotgun (WGS) entry which is preliminary data.</text>
</comment>
<feature type="region of interest" description="Disordered" evidence="5">
    <location>
        <begin position="208"/>
        <end position="236"/>
    </location>
</feature>
<dbReference type="GO" id="GO:0008270">
    <property type="term" value="F:zinc ion binding"/>
    <property type="evidence" value="ECO:0007669"/>
    <property type="project" value="UniProtKB-KW"/>
</dbReference>
<protein>
    <recommendedName>
        <fullName evidence="6">SWIM-type domain-containing protein</fullName>
    </recommendedName>
</protein>
<evidence type="ECO:0000313" key="7">
    <source>
        <dbReference type="EMBL" id="KAJ0213339.1"/>
    </source>
</evidence>
<keyword evidence="3" id="KW-0862">Zinc</keyword>
<dbReference type="InterPro" id="IPR007527">
    <property type="entry name" value="Znf_SWIM"/>
</dbReference>
<evidence type="ECO:0000256" key="2">
    <source>
        <dbReference type="ARBA" id="ARBA00022771"/>
    </source>
</evidence>
<evidence type="ECO:0000256" key="1">
    <source>
        <dbReference type="ARBA" id="ARBA00022723"/>
    </source>
</evidence>
<dbReference type="Pfam" id="PF26130">
    <property type="entry name" value="PB1-like"/>
    <property type="match status" value="1"/>
</dbReference>
<keyword evidence="8" id="KW-1185">Reference proteome</keyword>
<evidence type="ECO:0000313" key="8">
    <source>
        <dbReference type="Proteomes" id="UP000235145"/>
    </source>
</evidence>
<dbReference type="InterPro" id="IPR058594">
    <property type="entry name" value="PB1-like_dom_pln"/>
</dbReference>
<feature type="region of interest" description="Disordered" evidence="5">
    <location>
        <begin position="809"/>
        <end position="841"/>
    </location>
</feature>
<evidence type="ECO:0000256" key="3">
    <source>
        <dbReference type="ARBA" id="ARBA00022833"/>
    </source>
</evidence>